<name>A0AAE0TKH7_9BIVA</name>
<reference evidence="2" key="3">
    <citation type="submission" date="2023-05" db="EMBL/GenBank/DDBJ databases">
        <authorList>
            <person name="Smith C.H."/>
        </authorList>
    </citation>
    <scope>NUCLEOTIDE SEQUENCE</scope>
    <source>
        <strain evidence="2">CHS0354</strain>
        <tissue evidence="2">Mantle</tissue>
    </source>
</reference>
<gene>
    <name evidence="2" type="ORF">CHS0354_016541</name>
</gene>
<proteinExistence type="predicted"/>
<keyword evidence="3" id="KW-1185">Reference proteome</keyword>
<feature type="region of interest" description="Disordered" evidence="1">
    <location>
        <begin position="1"/>
        <end position="41"/>
    </location>
</feature>
<sequence>MSAENRRQSSPNTARKRRVYINLGVQEKDQPQRNGIETDDTPEQRHRLKILNAFLYIHSFRVDHAIRAAVFIDNASSIDIQDTIQHNTLSVDKQDTIPDNVLGIDIQDTIHHNTTSVDKQDTIQDNALGIDIKNTILDNALSKDIQGYDPGQCIKIQDNASNIDIQDTIQENASSIEV</sequence>
<dbReference type="EMBL" id="JAEAOA010001023">
    <property type="protein sequence ID" value="KAK3612157.1"/>
    <property type="molecule type" value="Genomic_DNA"/>
</dbReference>
<evidence type="ECO:0000313" key="2">
    <source>
        <dbReference type="EMBL" id="KAK3612157.1"/>
    </source>
</evidence>
<accession>A0AAE0TKH7</accession>
<evidence type="ECO:0000256" key="1">
    <source>
        <dbReference type="SAM" id="MobiDB-lite"/>
    </source>
</evidence>
<evidence type="ECO:0000313" key="3">
    <source>
        <dbReference type="Proteomes" id="UP001195483"/>
    </source>
</evidence>
<reference evidence="2" key="1">
    <citation type="journal article" date="2021" name="Genome Biol. Evol.">
        <title>A High-Quality Reference Genome for a Parasitic Bivalve with Doubly Uniparental Inheritance (Bivalvia: Unionida).</title>
        <authorList>
            <person name="Smith C.H."/>
        </authorList>
    </citation>
    <scope>NUCLEOTIDE SEQUENCE</scope>
    <source>
        <strain evidence="2">CHS0354</strain>
    </source>
</reference>
<dbReference type="AlphaFoldDB" id="A0AAE0TKH7"/>
<protein>
    <submittedName>
        <fullName evidence="2">Uncharacterized protein</fullName>
    </submittedName>
</protein>
<dbReference type="Proteomes" id="UP001195483">
    <property type="component" value="Unassembled WGS sequence"/>
</dbReference>
<organism evidence="2 3">
    <name type="scientific">Potamilus streckersoni</name>
    <dbReference type="NCBI Taxonomy" id="2493646"/>
    <lineage>
        <taxon>Eukaryota</taxon>
        <taxon>Metazoa</taxon>
        <taxon>Spiralia</taxon>
        <taxon>Lophotrochozoa</taxon>
        <taxon>Mollusca</taxon>
        <taxon>Bivalvia</taxon>
        <taxon>Autobranchia</taxon>
        <taxon>Heteroconchia</taxon>
        <taxon>Palaeoheterodonta</taxon>
        <taxon>Unionida</taxon>
        <taxon>Unionoidea</taxon>
        <taxon>Unionidae</taxon>
        <taxon>Ambleminae</taxon>
        <taxon>Lampsilini</taxon>
        <taxon>Potamilus</taxon>
    </lineage>
</organism>
<comment type="caution">
    <text evidence="2">The sequence shown here is derived from an EMBL/GenBank/DDBJ whole genome shotgun (WGS) entry which is preliminary data.</text>
</comment>
<reference evidence="2" key="2">
    <citation type="journal article" date="2021" name="Genome Biol. Evol.">
        <title>Developing a high-quality reference genome for a parasitic bivalve with doubly uniparental inheritance (Bivalvia: Unionida).</title>
        <authorList>
            <person name="Smith C.H."/>
        </authorList>
    </citation>
    <scope>NUCLEOTIDE SEQUENCE</scope>
    <source>
        <strain evidence="2">CHS0354</strain>
        <tissue evidence="2">Mantle</tissue>
    </source>
</reference>